<dbReference type="EMBL" id="DF237561">
    <property type="protein sequence ID" value="GAQ90200.1"/>
    <property type="molecule type" value="Genomic_DNA"/>
</dbReference>
<dbReference type="InterPro" id="IPR006043">
    <property type="entry name" value="NCS2"/>
</dbReference>
<evidence type="ECO:0000256" key="8">
    <source>
        <dbReference type="SAM" id="Phobius"/>
    </source>
</evidence>
<comment type="subcellular location">
    <subcellularLocation>
        <location evidence="1">Membrane</location>
        <topology evidence="1">Multi-pass membrane protein</topology>
    </subcellularLocation>
</comment>
<dbReference type="AlphaFoldDB" id="A0A1Y1IH58"/>
<dbReference type="GO" id="GO:0005886">
    <property type="term" value="C:plasma membrane"/>
    <property type="evidence" value="ECO:0000318"/>
    <property type="project" value="GO_Central"/>
</dbReference>
<evidence type="ECO:0000313" key="10">
    <source>
        <dbReference type="Proteomes" id="UP000054558"/>
    </source>
</evidence>
<dbReference type="GO" id="GO:0042906">
    <property type="term" value="P:xanthine transport"/>
    <property type="evidence" value="ECO:0000318"/>
    <property type="project" value="GO_Central"/>
</dbReference>
<dbReference type="NCBIfam" id="TIGR00801">
    <property type="entry name" value="ncs2"/>
    <property type="match status" value="1"/>
</dbReference>
<protein>
    <submittedName>
        <fullName evidence="9">Xanthine/uracil transporter</fullName>
    </submittedName>
</protein>
<dbReference type="PANTHER" id="PTHR42810:SF2">
    <property type="entry name" value="PURINE PERMEASE C1399.01C-RELATED"/>
    <property type="match status" value="1"/>
</dbReference>
<reference evidence="9 10" key="1">
    <citation type="journal article" date="2014" name="Nat. Commun.">
        <title>Klebsormidium flaccidum genome reveals primary factors for plant terrestrial adaptation.</title>
        <authorList>
            <person name="Hori K."/>
            <person name="Maruyama F."/>
            <person name="Fujisawa T."/>
            <person name="Togashi T."/>
            <person name="Yamamoto N."/>
            <person name="Seo M."/>
            <person name="Sato S."/>
            <person name="Yamada T."/>
            <person name="Mori H."/>
            <person name="Tajima N."/>
            <person name="Moriyama T."/>
            <person name="Ikeuchi M."/>
            <person name="Watanabe M."/>
            <person name="Wada H."/>
            <person name="Kobayashi K."/>
            <person name="Saito M."/>
            <person name="Masuda T."/>
            <person name="Sasaki-Sekimoto Y."/>
            <person name="Mashiguchi K."/>
            <person name="Awai K."/>
            <person name="Shimojima M."/>
            <person name="Masuda S."/>
            <person name="Iwai M."/>
            <person name="Nobusawa T."/>
            <person name="Narise T."/>
            <person name="Kondo S."/>
            <person name="Saito H."/>
            <person name="Sato R."/>
            <person name="Murakawa M."/>
            <person name="Ihara Y."/>
            <person name="Oshima-Yamada Y."/>
            <person name="Ohtaka K."/>
            <person name="Satoh M."/>
            <person name="Sonobe K."/>
            <person name="Ishii M."/>
            <person name="Ohtani R."/>
            <person name="Kanamori-Sato M."/>
            <person name="Honoki R."/>
            <person name="Miyazaki D."/>
            <person name="Mochizuki H."/>
            <person name="Umetsu J."/>
            <person name="Higashi K."/>
            <person name="Shibata D."/>
            <person name="Kamiya Y."/>
            <person name="Sato N."/>
            <person name="Nakamura Y."/>
            <person name="Tabata S."/>
            <person name="Ida S."/>
            <person name="Kurokawa K."/>
            <person name="Ohta H."/>
        </authorList>
    </citation>
    <scope>NUCLEOTIDE SEQUENCE [LARGE SCALE GENOMIC DNA]</scope>
    <source>
        <strain evidence="9 10">NIES-2285</strain>
    </source>
</reference>
<feature type="transmembrane region" description="Helical" evidence="8">
    <location>
        <begin position="84"/>
        <end position="109"/>
    </location>
</feature>
<dbReference type="STRING" id="105231.A0A1Y1IH58"/>
<sequence>MAPSADVEAGAPHSPHKVDTNPTPQVTYKDFKKIIDYKNPKDCIFGNYDYGSMCMPRWPWCTGRFPNLKPTPQRFFPVDEPLPWMLALLMGFQHAVAMIGGIIVPPLLISATQDDPDTKSYLVSASLIVSGICSVIQCLRFKIPYTNLFYGTGMITVTGNGVQQLQVILISLEQMTADGVPWNEAYGKMLGTLFLCSFTMVLISFLPEKAINRIFPPWIAGVTVFVGGVSLVGVGLSNWGGGTGCTDGKTLCKGNGGVELLFGNANYIGLGFIVFASIIIIELFGSPFMRNVQIMAGFLIGYLVAALARHDGQKYTNNAAISAAPAGQFLWLRTFKIGFYPAAVLPLIIAAMVDSSNTVGDITASEEASGLATYGPEHNAHLQGGLLADGINSMFAALATVTPVLVFAQNNGVISFTLVAARVAGTFCGFWLIALGIIGKFGAFLANAPNIILGGLQTFVFSTVAMAGIRLMMMTNFTRRIRFIQVLAIGVGVGATLVPNWGTNDLWPVTPSMSTFVKSLRNSVTIIMGTGFALAFVIAVICHNILPEEEDPAALRLAYKRNAIAYGATNTEEGLTEEVYAKQLAELREEEAEVARMSAPGAHAMAK</sequence>
<feature type="transmembrane region" description="Helical" evidence="8">
    <location>
        <begin position="451"/>
        <end position="471"/>
    </location>
</feature>
<feature type="transmembrane region" description="Helical" evidence="8">
    <location>
        <begin position="483"/>
        <end position="503"/>
    </location>
</feature>
<feature type="transmembrane region" description="Helical" evidence="8">
    <location>
        <begin position="386"/>
        <end position="407"/>
    </location>
</feature>
<dbReference type="PANTHER" id="PTHR42810">
    <property type="entry name" value="PURINE PERMEASE C1399.01C-RELATED"/>
    <property type="match status" value="1"/>
</dbReference>
<feature type="transmembrane region" description="Helical" evidence="8">
    <location>
        <begin position="288"/>
        <end position="308"/>
    </location>
</feature>
<keyword evidence="10" id="KW-1185">Reference proteome</keyword>
<feature type="transmembrane region" description="Helical" evidence="8">
    <location>
        <begin position="260"/>
        <end position="281"/>
    </location>
</feature>
<dbReference type="OrthoDB" id="1641903at2759"/>
<dbReference type="Pfam" id="PF00860">
    <property type="entry name" value="Xan_ur_permease"/>
    <property type="match status" value="1"/>
</dbReference>
<feature type="transmembrane region" description="Helical" evidence="8">
    <location>
        <begin position="185"/>
        <end position="206"/>
    </location>
</feature>
<evidence type="ECO:0000256" key="3">
    <source>
        <dbReference type="ARBA" id="ARBA00022448"/>
    </source>
</evidence>
<proteinExistence type="inferred from homology"/>
<feature type="region of interest" description="Disordered" evidence="7">
    <location>
        <begin position="1"/>
        <end position="24"/>
    </location>
</feature>
<dbReference type="Proteomes" id="UP000054558">
    <property type="component" value="Unassembled WGS sequence"/>
</dbReference>
<evidence type="ECO:0000256" key="6">
    <source>
        <dbReference type="ARBA" id="ARBA00023136"/>
    </source>
</evidence>
<evidence type="ECO:0000313" key="9">
    <source>
        <dbReference type="EMBL" id="GAQ90200.1"/>
    </source>
</evidence>
<evidence type="ECO:0000256" key="1">
    <source>
        <dbReference type="ARBA" id="ARBA00004141"/>
    </source>
</evidence>
<organism evidence="9 10">
    <name type="scientific">Klebsormidium nitens</name>
    <name type="common">Green alga</name>
    <name type="synonym">Ulothrix nitens</name>
    <dbReference type="NCBI Taxonomy" id="105231"/>
    <lineage>
        <taxon>Eukaryota</taxon>
        <taxon>Viridiplantae</taxon>
        <taxon>Streptophyta</taxon>
        <taxon>Klebsormidiophyceae</taxon>
        <taxon>Klebsormidiales</taxon>
        <taxon>Klebsormidiaceae</taxon>
        <taxon>Klebsormidium</taxon>
    </lineage>
</organism>
<name>A0A1Y1IH58_KLENI</name>
<keyword evidence="4 8" id="KW-0812">Transmembrane</keyword>
<keyword evidence="3" id="KW-0813">Transport</keyword>
<keyword evidence="5 8" id="KW-1133">Transmembrane helix</keyword>
<feature type="transmembrane region" description="Helical" evidence="8">
    <location>
        <begin position="523"/>
        <end position="546"/>
    </location>
</feature>
<evidence type="ECO:0000256" key="5">
    <source>
        <dbReference type="ARBA" id="ARBA00022989"/>
    </source>
</evidence>
<dbReference type="OMA" id="GLESEMP"/>
<accession>A0A1Y1IH58</accession>
<evidence type="ECO:0000256" key="2">
    <source>
        <dbReference type="ARBA" id="ARBA00008821"/>
    </source>
</evidence>
<gene>
    <name evidence="9" type="ORF">KFL_006120040</name>
</gene>
<keyword evidence="6 8" id="KW-0472">Membrane</keyword>
<comment type="similarity">
    <text evidence="2">Belongs to the nucleobase:cation symporter-2 (NCS2) (TC 2.A.40) family.</text>
</comment>
<evidence type="ECO:0000256" key="7">
    <source>
        <dbReference type="SAM" id="MobiDB-lite"/>
    </source>
</evidence>
<feature type="transmembrane region" description="Helical" evidence="8">
    <location>
        <begin position="218"/>
        <end position="240"/>
    </location>
</feature>
<dbReference type="GO" id="GO:0042907">
    <property type="term" value="F:xanthine transmembrane transporter activity"/>
    <property type="evidence" value="ECO:0000318"/>
    <property type="project" value="GO_Central"/>
</dbReference>
<dbReference type="InterPro" id="IPR006042">
    <property type="entry name" value="Xan_ur_permease"/>
</dbReference>
<evidence type="ECO:0000256" key="4">
    <source>
        <dbReference type="ARBA" id="ARBA00022692"/>
    </source>
</evidence>
<feature type="transmembrane region" description="Helical" evidence="8">
    <location>
        <begin position="419"/>
        <end position="439"/>
    </location>
</feature>
<feature type="transmembrane region" description="Helical" evidence="8">
    <location>
        <begin position="121"/>
        <end position="143"/>
    </location>
</feature>